<evidence type="ECO:0000256" key="1">
    <source>
        <dbReference type="ARBA" id="ARBA00022598"/>
    </source>
</evidence>
<evidence type="ECO:0000256" key="4">
    <source>
        <dbReference type="ARBA" id="ARBA00022833"/>
    </source>
</evidence>
<dbReference type="Proteomes" id="UP000325187">
    <property type="component" value="Unassembled WGS sequence"/>
</dbReference>
<dbReference type="PANTHER" id="PTHR43311">
    <property type="entry name" value="GLUTAMATE--TRNA LIGASE"/>
    <property type="match status" value="1"/>
</dbReference>
<dbReference type="GO" id="GO:0006424">
    <property type="term" value="P:glutamyl-tRNA aminoacylation"/>
    <property type="evidence" value="ECO:0007669"/>
    <property type="project" value="TreeGrafter"/>
</dbReference>
<dbReference type="GO" id="GO:0005524">
    <property type="term" value="F:ATP binding"/>
    <property type="evidence" value="ECO:0007669"/>
    <property type="project" value="UniProtKB-KW"/>
</dbReference>
<evidence type="ECO:0000313" key="9">
    <source>
        <dbReference type="EMBL" id="GEQ99499.1"/>
    </source>
</evidence>
<comment type="similarity">
    <text evidence="7">Belongs to the class-I aminoacyl-tRNA synthetase family.</text>
</comment>
<evidence type="ECO:0000256" key="7">
    <source>
        <dbReference type="RuleBase" id="RU363037"/>
    </source>
</evidence>
<comment type="caution">
    <text evidence="9">The sequence shown here is derived from an EMBL/GenBank/DDBJ whole genome shotgun (WGS) entry which is preliminary data.</text>
</comment>
<dbReference type="GO" id="GO:0004818">
    <property type="term" value="F:glutamate-tRNA ligase activity"/>
    <property type="evidence" value="ECO:0007669"/>
    <property type="project" value="TreeGrafter"/>
</dbReference>
<dbReference type="InterPro" id="IPR049940">
    <property type="entry name" value="GluQ/Sye"/>
</dbReference>
<name>A0A5A7MX56_9PROT</name>
<dbReference type="AlphaFoldDB" id="A0A5A7MX56"/>
<keyword evidence="1 7" id="KW-0436">Ligase</keyword>
<evidence type="ECO:0000256" key="6">
    <source>
        <dbReference type="ARBA" id="ARBA00023146"/>
    </source>
</evidence>
<evidence type="ECO:0000313" key="10">
    <source>
        <dbReference type="Proteomes" id="UP000325187"/>
    </source>
</evidence>
<accession>A0A5A7MX56</accession>
<dbReference type="InterPro" id="IPR000924">
    <property type="entry name" value="Glu/Gln-tRNA-synth"/>
</dbReference>
<dbReference type="InterPro" id="IPR020058">
    <property type="entry name" value="Glu/Gln-tRNA-synth_Ib_cat-dom"/>
</dbReference>
<dbReference type="PRINTS" id="PR00987">
    <property type="entry name" value="TRNASYNTHGLU"/>
</dbReference>
<evidence type="ECO:0000256" key="2">
    <source>
        <dbReference type="ARBA" id="ARBA00022723"/>
    </source>
</evidence>
<gene>
    <name evidence="9" type="ORF">JCM17845_01230</name>
</gene>
<dbReference type="NCBIfam" id="NF004315">
    <property type="entry name" value="PRK05710.1-4"/>
    <property type="match status" value="1"/>
</dbReference>
<dbReference type="SUPFAM" id="SSF52374">
    <property type="entry name" value="Nucleotidylyl transferase"/>
    <property type="match status" value="1"/>
</dbReference>
<dbReference type="Pfam" id="PF00749">
    <property type="entry name" value="tRNA-synt_1c"/>
    <property type="match status" value="1"/>
</dbReference>
<keyword evidence="4" id="KW-0862">Zinc</keyword>
<keyword evidence="6 7" id="KW-0030">Aminoacyl-tRNA synthetase</keyword>
<organism evidence="9 10">
    <name type="scientific">Iodidimonas gelatinilytica</name>
    <dbReference type="NCBI Taxonomy" id="1236966"/>
    <lineage>
        <taxon>Bacteria</taxon>
        <taxon>Pseudomonadati</taxon>
        <taxon>Pseudomonadota</taxon>
        <taxon>Alphaproteobacteria</taxon>
        <taxon>Iodidimonadales</taxon>
        <taxon>Iodidimonadaceae</taxon>
        <taxon>Iodidimonas</taxon>
    </lineage>
</organism>
<dbReference type="GO" id="GO:0005829">
    <property type="term" value="C:cytosol"/>
    <property type="evidence" value="ECO:0007669"/>
    <property type="project" value="TreeGrafter"/>
</dbReference>
<reference evidence="9 10" key="1">
    <citation type="submission" date="2019-09" db="EMBL/GenBank/DDBJ databases">
        <title>NBRP : Genome information of microbial organism related human and environment.</title>
        <authorList>
            <person name="Hattori M."/>
            <person name="Oshima K."/>
            <person name="Inaba H."/>
            <person name="Suda W."/>
            <person name="Sakamoto M."/>
            <person name="Iino T."/>
            <person name="Kitahara M."/>
            <person name="Oshida Y."/>
            <person name="Iida T."/>
            <person name="Kudo T."/>
            <person name="Itoh T."/>
            <person name="Ohkuma M."/>
        </authorList>
    </citation>
    <scope>NUCLEOTIDE SEQUENCE [LARGE SCALE GENOMIC DNA]</scope>
    <source>
        <strain evidence="9 10">Mie-1</strain>
    </source>
</reference>
<dbReference type="RefSeq" id="WP_150001548.1">
    <property type="nucleotide sequence ID" value="NZ_BKCM01000001.1"/>
</dbReference>
<keyword evidence="3 7" id="KW-0547">Nucleotide-binding</keyword>
<dbReference type="EMBL" id="BKCM01000001">
    <property type="protein sequence ID" value="GEQ99499.1"/>
    <property type="molecule type" value="Genomic_DNA"/>
</dbReference>
<proteinExistence type="inferred from homology"/>
<keyword evidence="5 7" id="KW-0067">ATP-binding</keyword>
<sequence>MHTAFVTRFAPSPTGKLHLGHAFSALTAFEAAQKAGGRFLLRIEDIDQSRCRDPYISGIFEDLEWLGITWERPVRRQSEHFSDYQSALDRLKSMGVLYKCICTRKDIAAEIARSPSAPHGPDGAHYPGTCKHRPATEIAQAISDGHPFALRLDSMRAAKLIAAHNPLLFTDNEGHVHEADPLAFGDVVLARKDTPTSYHLAVTVDDALQGISHVVRGEDLFHATHIHRTLQALLGLPSPVYHHHKLLLNETGRRLAKRDKAQSLHSLRQSGWTAQDVRERLDRLSANC</sequence>
<feature type="domain" description="Glutamyl/glutaminyl-tRNA synthetase class Ib catalytic" evidence="8">
    <location>
        <begin position="6"/>
        <end position="279"/>
    </location>
</feature>
<evidence type="ECO:0000259" key="8">
    <source>
        <dbReference type="Pfam" id="PF00749"/>
    </source>
</evidence>
<keyword evidence="10" id="KW-1185">Reference proteome</keyword>
<keyword evidence="7" id="KW-0648">Protein biosynthesis</keyword>
<dbReference type="Gene3D" id="3.40.50.620">
    <property type="entry name" value="HUPs"/>
    <property type="match status" value="1"/>
</dbReference>
<dbReference type="InterPro" id="IPR001412">
    <property type="entry name" value="aa-tRNA-synth_I_CS"/>
</dbReference>
<evidence type="ECO:0000256" key="3">
    <source>
        <dbReference type="ARBA" id="ARBA00022741"/>
    </source>
</evidence>
<protein>
    <submittedName>
        <fullName evidence="9">tRNA glutamyl-Q(34) synthetase GluQRS</fullName>
    </submittedName>
</protein>
<evidence type="ECO:0000256" key="5">
    <source>
        <dbReference type="ARBA" id="ARBA00022840"/>
    </source>
</evidence>
<dbReference type="PANTHER" id="PTHR43311:SF1">
    <property type="entry name" value="GLUTAMYL-Q TRNA(ASP) SYNTHETASE"/>
    <property type="match status" value="1"/>
</dbReference>
<keyword evidence="2" id="KW-0479">Metal-binding</keyword>
<dbReference type="PROSITE" id="PS00178">
    <property type="entry name" value="AA_TRNA_LIGASE_I"/>
    <property type="match status" value="1"/>
</dbReference>
<dbReference type="InterPro" id="IPR014729">
    <property type="entry name" value="Rossmann-like_a/b/a_fold"/>
</dbReference>